<accession>A0A835K735</accession>
<keyword evidence="3" id="KW-1185">Reference proteome</keyword>
<evidence type="ECO:0000313" key="2">
    <source>
        <dbReference type="EMBL" id="KAF9685382.1"/>
    </source>
</evidence>
<dbReference type="AlphaFoldDB" id="A0A835K735"/>
<sequence>MEGHKPPTESEPSANLAKALIACSLPASTDSAWYPDFDTTSHMTNDPEGVDTPSLYSGDERDQVTGVVLGVGRCENGLYVLQQHHHALASIILSDKTRVTRPRSKHNAIDYHFVRELIANGSLKSKQSSTDVCSSKSIESNLFPSREKSITGDLLMLMREFFWGTAAISSSSMNLHKLSCMCSAANKHEQDPAFVSEAKASVNQHAGVAGDSSQPLKKEDQVGQGNCGNGGGGCVVEVEAALAS</sequence>
<evidence type="ECO:0000313" key="3">
    <source>
        <dbReference type="Proteomes" id="UP000657918"/>
    </source>
</evidence>
<dbReference type="Proteomes" id="UP000657918">
    <property type="component" value="Unassembled WGS sequence"/>
</dbReference>
<protein>
    <submittedName>
        <fullName evidence="2">Uncharacterized protein</fullName>
    </submittedName>
</protein>
<comment type="caution">
    <text evidence="2">The sequence shown here is derived from an EMBL/GenBank/DDBJ whole genome shotgun (WGS) entry which is preliminary data.</text>
</comment>
<name>A0A835K735_9ROSI</name>
<feature type="region of interest" description="Disordered" evidence="1">
    <location>
        <begin position="39"/>
        <end position="58"/>
    </location>
</feature>
<organism evidence="2 3">
    <name type="scientific">Salix dunnii</name>
    <dbReference type="NCBI Taxonomy" id="1413687"/>
    <lineage>
        <taxon>Eukaryota</taxon>
        <taxon>Viridiplantae</taxon>
        <taxon>Streptophyta</taxon>
        <taxon>Embryophyta</taxon>
        <taxon>Tracheophyta</taxon>
        <taxon>Spermatophyta</taxon>
        <taxon>Magnoliopsida</taxon>
        <taxon>eudicotyledons</taxon>
        <taxon>Gunneridae</taxon>
        <taxon>Pentapetalae</taxon>
        <taxon>rosids</taxon>
        <taxon>fabids</taxon>
        <taxon>Malpighiales</taxon>
        <taxon>Salicaceae</taxon>
        <taxon>Saliceae</taxon>
        <taxon>Salix</taxon>
    </lineage>
</organism>
<gene>
    <name evidence="2" type="ORF">SADUNF_Sadunf03G0048700</name>
</gene>
<evidence type="ECO:0000256" key="1">
    <source>
        <dbReference type="SAM" id="MobiDB-lite"/>
    </source>
</evidence>
<proteinExistence type="predicted"/>
<reference evidence="2 3" key="1">
    <citation type="submission" date="2020-10" db="EMBL/GenBank/DDBJ databases">
        <title>Plant Genome Project.</title>
        <authorList>
            <person name="Zhang R.-G."/>
        </authorList>
    </citation>
    <scope>NUCLEOTIDE SEQUENCE [LARGE SCALE GENOMIC DNA]</scope>
    <source>
        <strain evidence="2">FAFU-HL-1</strain>
        <tissue evidence="2">Leaf</tissue>
    </source>
</reference>
<dbReference type="EMBL" id="JADGMS010000003">
    <property type="protein sequence ID" value="KAF9685382.1"/>
    <property type="molecule type" value="Genomic_DNA"/>
</dbReference>